<accession>A0A9W6T6X7</accession>
<dbReference type="PANTHER" id="PTHR14359:SF6">
    <property type="entry name" value="PHOSPHOPANTOTHENOYLCYSTEINE DECARBOXYLASE"/>
    <property type="match status" value="1"/>
</dbReference>
<name>A0A9W6T6X7_CANBO</name>
<keyword evidence="1" id="KW-0173">Coenzyme A biosynthesis</keyword>
<feature type="compositionally biased region" description="Polar residues" evidence="3">
    <location>
        <begin position="1"/>
        <end position="24"/>
    </location>
</feature>
<dbReference type="Pfam" id="PF02441">
    <property type="entry name" value="Flavoprotein"/>
    <property type="match status" value="1"/>
</dbReference>
<keyword evidence="6" id="KW-1185">Reference proteome</keyword>
<dbReference type="GO" id="GO:0015937">
    <property type="term" value="P:coenzyme A biosynthetic process"/>
    <property type="evidence" value="ECO:0007669"/>
    <property type="project" value="UniProtKB-KW"/>
</dbReference>
<feature type="region of interest" description="Disordered" evidence="3">
    <location>
        <begin position="1"/>
        <end position="91"/>
    </location>
</feature>
<dbReference type="GO" id="GO:0004633">
    <property type="term" value="F:phosphopantothenoylcysteine decarboxylase activity"/>
    <property type="evidence" value="ECO:0007669"/>
    <property type="project" value="TreeGrafter"/>
</dbReference>
<evidence type="ECO:0000259" key="4">
    <source>
        <dbReference type="Pfam" id="PF02441"/>
    </source>
</evidence>
<sequence>MNNVNGVNFSLGSSRQNSTDTVIRQQQQQQQQEAHHNESRACSSASTRSSLASITSPVFKANNNSNSDISSPGLNNASNGNIRKDKDTESLVSFPGSSGLKYQENNGLGLGFVTSQSNTDLVTPVTPYSANNILSSHNNSKSSTPISIGTINPATANSIKQQKKGSTTKAVIQTPTGPIVPFTEYMSKEDDDKIHILIGATGSVATIKIPMIIDKLFKIYGVDKVSIQLVVTESAEHFLKGLKISTEVKIWREKEEWANPMTKPGDPILHVELRKWADIFLIAPLSANTLAKISNGLADNLLTSIVRIWNPAIPIIVSPAMNTFMYTHPVTKRQLNILNDDFKFIEVLKPIEKVLVCGDIGMGGMREWSEIVDILVKRLKDIQKAKKIAEARLDPDLVSG</sequence>
<organism evidence="5 6">
    <name type="scientific">Candida boidinii</name>
    <name type="common">Yeast</name>
    <dbReference type="NCBI Taxonomy" id="5477"/>
    <lineage>
        <taxon>Eukaryota</taxon>
        <taxon>Fungi</taxon>
        <taxon>Dikarya</taxon>
        <taxon>Ascomycota</taxon>
        <taxon>Saccharomycotina</taxon>
        <taxon>Pichiomycetes</taxon>
        <taxon>Pichiales</taxon>
        <taxon>Pichiaceae</taxon>
        <taxon>Ogataea</taxon>
        <taxon>Ogataea/Candida clade</taxon>
    </lineage>
</organism>
<proteinExistence type="inferred from homology"/>
<evidence type="ECO:0000256" key="2">
    <source>
        <dbReference type="ARBA" id="ARBA00038350"/>
    </source>
</evidence>
<evidence type="ECO:0000313" key="6">
    <source>
        <dbReference type="Proteomes" id="UP001165120"/>
    </source>
</evidence>
<evidence type="ECO:0000256" key="3">
    <source>
        <dbReference type="SAM" id="MobiDB-lite"/>
    </source>
</evidence>
<dbReference type="InterPro" id="IPR003382">
    <property type="entry name" value="Flavoprotein"/>
</dbReference>
<feature type="compositionally biased region" description="Polar residues" evidence="3">
    <location>
        <begin position="61"/>
        <end position="81"/>
    </location>
</feature>
<reference evidence="5" key="1">
    <citation type="submission" date="2023-04" db="EMBL/GenBank/DDBJ databases">
        <title>Candida boidinii NBRC 10035.</title>
        <authorList>
            <person name="Ichikawa N."/>
            <person name="Sato H."/>
            <person name="Tonouchi N."/>
        </authorList>
    </citation>
    <scope>NUCLEOTIDE SEQUENCE</scope>
    <source>
        <strain evidence="5">NBRC 10035</strain>
    </source>
</reference>
<evidence type="ECO:0000256" key="1">
    <source>
        <dbReference type="ARBA" id="ARBA00022993"/>
    </source>
</evidence>
<dbReference type="AlphaFoldDB" id="A0A9W6T6X7"/>
<protein>
    <submittedName>
        <fullName evidence="5">Unnamed protein product</fullName>
    </submittedName>
</protein>
<comment type="similarity">
    <text evidence="2">Belongs to the HFCD (homooligomeric flavin containing Cys decarboxylase) superfamily.</text>
</comment>
<dbReference type="InterPro" id="IPR036551">
    <property type="entry name" value="Flavin_trans-like"/>
</dbReference>
<dbReference type="GO" id="GO:0071513">
    <property type="term" value="C:phosphopantothenoylcysteine decarboxylase complex"/>
    <property type="evidence" value="ECO:0007669"/>
    <property type="project" value="TreeGrafter"/>
</dbReference>
<comment type="caution">
    <text evidence="5">The sequence shown here is derived from an EMBL/GenBank/DDBJ whole genome shotgun (WGS) entry which is preliminary data.</text>
</comment>
<dbReference type="Proteomes" id="UP001165120">
    <property type="component" value="Unassembled WGS sequence"/>
</dbReference>
<dbReference type="Gene3D" id="3.40.50.1950">
    <property type="entry name" value="Flavin prenyltransferase-like"/>
    <property type="match status" value="1"/>
</dbReference>
<evidence type="ECO:0000313" key="5">
    <source>
        <dbReference type="EMBL" id="GME79414.1"/>
    </source>
</evidence>
<feature type="compositionally biased region" description="Low complexity" evidence="3">
    <location>
        <begin position="40"/>
        <end position="56"/>
    </location>
</feature>
<dbReference type="EMBL" id="BSXN01003516">
    <property type="protein sequence ID" value="GME79414.1"/>
    <property type="molecule type" value="Genomic_DNA"/>
</dbReference>
<feature type="domain" description="Flavoprotein" evidence="4">
    <location>
        <begin position="195"/>
        <end position="376"/>
    </location>
</feature>
<dbReference type="SUPFAM" id="SSF52507">
    <property type="entry name" value="Homo-oligomeric flavin-containing Cys decarboxylases, HFCD"/>
    <property type="match status" value="1"/>
</dbReference>
<gene>
    <name evidence="5" type="ORF">Cboi02_000611700</name>
</gene>
<dbReference type="PANTHER" id="PTHR14359">
    <property type="entry name" value="HOMO-OLIGOMERIC FLAVIN CONTAINING CYS DECARBOXYLASE FAMILY"/>
    <property type="match status" value="1"/>
</dbReference>
<dbReference type="GO" id="GO:0010181">
    <property type="term" value="F:FMN binding"/>
    <property type="evidence" value="ECO:0007669"/>
    <property type="project" value="TreeGrafter"/>
</dbReference>